<dbReference type="PANTHER" id="PTHR35324">
    <property type="entry name" value="BNAA08G03750D PROTEIN"/>
    <property type="match status" value="1"/>
</dbReference>
<dbReference type="EMBL" id="DUZY01000004">
    <property type="protein sequence ID" value="DAD38353.1"/>
    <property type="molecule type" value="Genomic_DNA"/>
</dbReference>
<comment type="caution">
    <text evidence="1">The sequence shown here is derived from an EMBL/GenBank/DDBJ whole genome shotgun (WGS) entry which is preliminary data.</text>
</comment>
<accession>A0A822Z1F9</accession>
<sequence>MAFSQSEMINYSGDRQNPETKDLVTTRLYLKPSHTSEALDKDDVLRCIRHFRQRFTSSPGRMDDFLQVERWLEDTFSAPW</sequence>
<protein>
    <submittedName>
        <fullName evidence="1">Uncharacterized protein</fullName>
    </submittedName>
</protein>
<evidence type="ECO:0000313" key="1">
    <source>
        <dbReference type="EMBL" id="DAD38353.1"/>
    </source>
</evidence>
<reference evidence="1 2" key="1">
    <citation type="journal article" date="2020" name="Mol. Biol. Evol.">
        <title>Distinct Expression and Methylation Patterns for Genes with Different Fates following a Single Whole-Genome Duplication in Flowering Plants.</title>
        <authorList>
            <person name="Shi T."/>
            <person name="Rahmani R.S."/>
            <person name="Gugger P.F."/>
            <person name="Wang M."/>
            <person name="Li H."/>
            <person name="Zhang Y."/>
            <person name="Li Z."/>
            <person name="Wang Q."/>
            <person name="Van de Peer Y."/>
            <person name="Marchal K."/>
            <person name="Chen J."/>
        </authorList>
    </citation>
    <scope>NUCLEOTIDE SEQUENCE [LARGE SCALE GENOMIC DNA]</scope>
    <source>
        <tissue evidence="1">Leaf</tissue>
    </source>
</reference>
<dbReference type="PANTHER" id="PTHR35324:SF4">
    <property type="entry name" value="EXPRESSED PROTEIN"/>
    <property type="match status" value="1"/>
</dbReference>
<organism evidence="1 2">
    <name type="scientific">Nelumbo nucifera</name>
    <name type="common">Sacred lotus</name>
    <dbReference type="NCBI Taxonomy" id="4432"/>
    <lineage>
        <taxon>Eukaryota</taxon>
        <taxon>Viridiplantae</taxon>
        <taxon>Streptophyta</taxon>
        <taxon>Embryophyta</taxon>
        <taxon>Tracheophyta</taxon>
        <taxon>Spermatophyta</taxon>
        <taxon>Magnoliopsida</taxon>
        <taxon>Proteales</taxon>
        <taxon>Nelumbonaceae</taxon>
        <taxon>Nelumbo</taxon>
    </lineage>
</organism>
<gene>
    <name evidence="1" type="ORF">HUJ06_008994</name>
</gene>
<evidence type="ECO:0000313" key="2">
    <source>
        <dbReference type="Proteomes" id="UP000607653"/>
    </source>
</evidence>
<dbReference type="AlphaFoldDB" id="A0A822Z1F9"/>
<proteinExistence type="predicted"/>
<name>A0A822Z1F9_NELNU</name>
<keyword evidence="2" id="KW-1185">Reference proteome</keyword>
<dbReference type="Proteomes" id="UP000607653">
    <property type="component" value="Unassembled WGS sequence"/>
</dbReference>